<proteinExistence type="predicted"/>
<accession>A0A9E4ZW87</accession>
<dbReference type="RefSeq" id="WP_048082996.1">
    <property type="nucleotide sequence ID" value="NZ_JAPVER010000020.1"/>
</dbReference>
<dbReference type="Proteomes" id="UP001068021">
    <property type="component" value="Unassembled WGS sequence"/>
</dbReference>
<keyword evidence="3" id="KW-1185">Reference proteome</keyword>
<comment type="caution">
    <text evidence="1">The sequence shown here is derived from an EMBL/GenBank/DDBJ whole genome shotgun (WGS) entry which is preliminary data.</text>
</comment>
<dbReference type="PANTHER" id="PTHR11319">
    <property type="entry name" value="G PROTEIN-COUPLED RECEPTOR-RELATED"/>
    <property type="match status" value="1"/>
</dbReference>
<gene>
    <name evidence="2" type="ORF">O3H35_04200</name>
    <name evidence="1" type="ORF">O3H54_10535</name>
</gene>
<dbReference type="EMBL" id="JAPVER010000020">
    <property type="protein sequence ID" value="MCZ3366316.1"/>
    <property type="molecule type" value="Genomic_DNA"/>
</dbReference>
<evidence type="ECO:0000313" key="1">
    <source>
        <dbReference type="EMBL" id="MCZ3366316.1"/>
    </source>
</evidence>
<dbReference type="PANTHER" id="PTHR11319:SF35">
    <property type="entry name" value="OUTER MEMBRANE PROTEIN PMPC-RELATED"/>
    <property type="match status" value="1"/>
</dbReference>
<dbReference type="Gene3D" id="2.160.20.10">
    <property type="entry name" value="Single-stranded right-handed beta-helix, Pectin lyase-like"/>
    <property type="match status" value="1"/>
</dbReference>
<reference evidence="1" key="1">
    <citation type="submission" date="2022-12" db="EMBL/GenBank/DDBJ databases">
        <title>Reclassification of two methanogenic archaea species isolated from the Kolyma lowland permafrost.</title>
        <authorList>
            <person name="Trubitsyn V.E."/>
            <person name="Rivkina E.M."/>
            <person name="Shcherbakova V.A."/>
        </authorList>
    </citation>
    <scope>NUCLEOTIDE SEQUENCE</scope>
    <source>
        <strain evidence="1">M2</strain>
        <strain evidence="2">MK4</strain>
    </source>
</reference>
<dbReference type="InterPro" id="IPR006626">
    <property type="entry name" value="PbH1"/>
</dbReference>
<dbReference type="SUPFAM" id="SSF51126">
    <property type="entry name" value="Pectin lyase-like"/>
    <property type="match status" value="2"/>
</dbReference>
<dbReference type="AlphaFoldDB" id="A0A9E4ZW87"/>
<evidence type="ECO:0000313" key="2">
    <source>
        <dbReference type="EMBL" id="MCZ3371824.1"/>
    </source>
</evidence>
<dbReference type="Proteomes" id="UP001074446">
    <property type="component" value="Unassembled WGS sequence"/>
</dbReference>
<dbReference type="EMBL" id="JAPVES010000029">
    <property type="protein sequence ID" value="MCZ3371824.1"/>
    <property type="molecule type" value="Genomic_DNA"/>
</dbReference>
<dbReference type="InterPro" id="IPR011050">
    <property type="entry name" value="Pectin_lyase_fold/virulence"/>
</dbReference>
<protein>
    <recommendedName>
        <fullName evidence="4">Right handed beta helix domain-containing protein</fullName>
    </recommendedName>
</protein>
<organism evidence="1 3">
    <name type="scientific">Methanobacterium veterum</name>
    <dbReference type="NCBI Taxonomy" id="408577"/>
    <lineage>
        <taxon>Archaea</taxon>
        <taxon>Methanobacteriati</taxon>
        <taxon>Methanobacteriota</taxon>
        <taxon>Methanomada group</taxon>
        <taxon>Methanobacteria</taxon>
        <taxon>Methanobacteriales</taxon>
        <taxon>Methanobacteriaceae</taxon>
        <taxon>Methanobacterium</taxon>
    </lineage>
</organism>
<dbReference type="InterPro" id="IPR013783">
    <property type="entry name" value="Ig-like_fold"/>
</dbReference>
<evidence type="ECO:0000313" key="3">
    <source>
        <dbReference type="Proteomes" id="UP001068021"/>
    </source>
</evidence>
<sequence>MIPIIFSGVVNAQVISVTPSSTIKSAINTAHSGDTLNLSGGTYNEHDIVVNKNLTIIGPKIRGNESPKAVIDAQKLGKGFLIQRGVNLNLQYLTIQNANTTKSTSNPYGGGIFNSGTLNVKNCIIQKNTATLEGGGIYNNHGTLNIVNSILNQNTATSGYGGAAIYNYGGNVTLNGCNLWGNAAKAGHGGGINNGYGAILILINSRVHNNAAYDHGGGIDIYRTGTKTRLINSSVYNNTVVGHGGGIYNCGGDLTLNSSSVYGNIAKTGPGGGIANCYGGTLTLINSQVYSNAAKTHGGGIDNYYDTTETDVTLTNSKVYSNTANSHGGGIYNCGGRVTLNGSSVYNNIAKTGHAGGIANCYGGTLTLVNSNVYNNIAYDHGGGIDIYRTGTKTSLINSNIYHNTANGHGGGIYNYGGNLTLKGSSVCGNIAKTGPGGGIANCYGTLTATFCRILGNSAKQGIDICNYNGKVNALLNWWGSNNGPAKGKIAGTTNPNTWLVLKVSSAVSNTISSIITANLIYDNKGVYHNPSNGHVLNGIKLTFTSTLGSISSPATMLNGIAKSTLKSGSGTAIVSVKLDNQTVKTSVKI</sequence>
<dbReference type="SMART" id="SM00710">
    <property type="entry name" value="PbH1"/>
    <property type="match status" value="9"/>
</dbReference>
<name>A0A9E4ZW87_9EURY</name>
<evidence type="ECO:0008006" key="4">
    <source>
        <dbReference type="Google" id="ProtNLM"/>
    </source>
</evidence>
<dbReference type="InterPro" id="IPR012334">
    <property type="entry name" value="Pectin_lyas_fold"/>
</dbReference>
<dbReference type="Gene3D" id="2.60.40.10">
    <property type="entry name" value="Immunoglobulins"/>
    <property type="match status" value="1"/>
</dbReference>